<evidence type="ECO:0000256" key="1">
    <source>
        <dbReference type="ARBA" id="ARBA00004651"/>
    </source>
</evidence>
<evidence type="ECO:0000256" key="7">
    <source>
        <dbReference type="ARBA" id="ARBA00023224"/>
    </source>
</evidence>
<dbReference type="Gene3D" id="1.10.287.950">
    <property type="entry name" value="Methyl-accepting chemotaxis protein"/>
    <property type="match status" value="1"/>
</dbReference>
<keyword evidence="3" id="KW-0145">Chemotaxis</keyword>
<dbReference type="CDD" id="cd06225">
    <property type="entry name" value="HAMP"/>
    <property type="match status" value="1"/>
</dbReference>
<dbReference type="InterPro" id="IPR003660">
    <property type="entry name" value="HAMP_dom"/>
</dbReference>
<dbReference type="Gene3D" id="3.30.450.20">
    <property type="entry name" value="PAS domain"/>
    <property type="match status" value="1"/>
</dbReference>
<keyword evidence="6 10" id="KW-0472">Membrane</keyword>
<reference evidence="13" key="1">
    <citation type="submission" date="2023-06" db="EMBL/GenBank/DDBJ databases">
        <title>A Treasure from Seagulls: Isolation and Description of Aciduricobacillus qingdaonensis gen. nov., sp. nov., a Rare Obligately Uric Acid-utilizing Member in the Family Bacillaceae.</title>
        <authorList>
            <person name="Liu W."/>
            <person name="Wang B."/>
        </authorList>
    </citation>
    <scope>NUCLEOTIDE SEQUENCE</scope>
    <source>
        <strain evidence="13">44XB</strain>
    </source>
</reference>
<dbReference type="PANTHER" id="PTHR32089">
    <property type="entry name" value="METHYL-ACCEPTING CHEMOTAXIS PROTEIN MCPB"/>
    <property type="match status" value="1"/>
</dbReference>
<dbReference type="PROSITE" id="PS50111">
    <property type="entry name" value="CHEMOTAXIS_TRANSDUC_2"/>
    <property type="match status" value="1"/>
</dbReference>
<dbReference type="PANTHER" id="PTHR32089:SF112">
    <property type="entry name" value="LYSOZYME-LIKE PROTEIN-RELATED"/>
    <property type="match status" value="1"/>
</dbReference>
<evidence type="ECO:0000256" key="4">
    <source>
        <dbReference type="ARBA" id="ARBA00022692"/>
    </source>
</evidence>
<dbReference type="Gene3D" id="6.10.340.10">
    <property type="match status" value="1"/>
</dbReference>
<proteinExistence type="inferred from homology"/>
<evidence type="ECO:0000256" key="8">
    <source>
        <dbReference type="ARBA" id="ARBA00029447"/>
    </source>
</evidence>
<feature type="transmembrane region" description="Helical" evidence="10">
    <location>
        <begin position="297"/>
        <end position="316"/>
    </location>
</feature>
<dbReference type="Proteomes" id="UP001180087">
    <property type="component" value="Chromosome"/>
</dbReference>
<feature type="transmembrane region" description="Helical" evidence="10">
    <location>
        <begin position="12"/>
        <end position="32"/>
    </location>
</feature>
<evidence type="ECO:0000256" key="9">
    <source>
        <dbReference type="PROSITE-ProRule" id="PRU00284"/>
    </source>
</evidence>
<dbReference type="CDD" id="cd12912">
    <property type="entry name" value="PDC2_MCP_like"/>
    <property type="match status" value="1"/>
</dbReference>
<keyword evidence="7 9" id="KW-0807">Transducer</keyword>
<dbReference type="SUPFAM" id="SSF58104">
    <property type="entry name" value="Methyl-accepting chemotaxis protein (MCP) signaling domain"/>
    <property type="match status" value="1"/>
</dbReference>
<keyword evidence="2" id="KW-1003">Cell membrane</keyword>
<evidence type="ECO:0000256" key="3">
    <source>
        <dbReference type="ARBA" id="ARBA00022500"/>
    </source>
</evidence>
<organism evidence="13 14">
    <name type="scientific">Aciduricibacillus chroicocephali</name>
    <dbReference type="NCBI Taxonomy" id="3054939"/>
    <lineage>
        <taxon>Bacteria</taxon>
        <taxon>Bacillati</taxon>
        <taxon>Bacillota</taxon>
        <taxon>Bacilli</taxon>
        <taxon>Bacillales</taxon>
        <taxon>Bacillaceae</taxon>
        <taxon>Aciduricibacillus</taxon>
    </lineage>
</organism>
<dbReference type="InterPro" id="IPR004089">
    <property type="entry name" value="MCPsignal_dom"/>
</dbReference>
<evidence type="ECO:0000256" key="6">
    <source>
        <dbReference type="ARBA" id="ARBA00023136"/>
    </source>
</evidence>
<gene>
    <name evidence="13" type="ORF">QR721_05185</name>
</gene>
<dbReference type="Pfam" id="PF00015">
    <property type="entry name" value="MCPsignal"/>
    <property type="match status" value="1"/>
</dbReference>
<dbReference type="Pfam" id="PF00672">
    <property type="entry name" value="HAMP"/>
    <property type="match status" value="1"/>
</dbReference>
<keyword evidence="14" id="KW-1185">Reference proteome</keyword>
<evidence type="ECO:0000259" key="12">
    <source>
        <dbReference type="PROSITE" id="PS50885"/>
    </source>
</evidence>
<evidence type="ECO:0000313" key="13">
    <source>
        <dbReference type="EMBL" id="WLV25602.1"/>
    </source>
</evidence>
<feature type="domain" description="HAMP" evidence="12">
    <location>
        <begin position="317"/>
        <end position="369"/>
    </location>
</feature>
<accession>A0ABY9KY01</accession>
<name>A0ABY9KY01_9BACI</name>
<evidence type="ECO:0000259" key="11">
    <source>
        <dbReference type="PROSITE" id="PS50111"/>
    </source>
</evidence>
<evidence type="ECO:0000313" key="14">
    <source>
        <dbReference type="Proteomes" id="UP001180087"/>
    </source>
</evidence>
<protein>
    <submittedName>
        <fullName evidence="13">Methyl-accepting chemotaxis protein</fullName>
    </submittedName>
</protein>
<dbReference type="CDD" id="cd11386">
    <property type="entry name" value="MCP_signal"/>
    <property type="match status" value="1"/>
</dbReference>
<keyword evidence="5 10" id="KW-1133">Transmembrane helix</keyword>
<dbReference type="CDD" id="cd12913">
    <property type="entry name" value="PDC1_MCP_like"/>
    <property type="match status" value="1"/>
</dbReference>
<comment type="similarity">
    <text evidence="8">Belongs to the methyl-accepting chemotaxis (MCP) protein family.</text>
</comment>
<sequence>MKRQSISRKVSFILCISIAVVLAITGILINLYTKNMIKQQIESEMGAQSRAVAAKIDQFFAQKGQVVNQLTSDQSVLRYLDSTKGRKDALQNRNYKDMNKALETVKEMNPEVAMVWVASEKGNFLTGTGNVLSDSDFELKERPWYESVHNAKGLYYTEPYMDQVFGKVIMSVMKVVEVDGKEVGIVAADLFLDSLPSIMEQYKIGNSGYGILTAPDGNVIYHPDNKHVLKPLADAGSDWRKLSEKMKSGADGLMEISGKNKDYYVGYEPVKSAGWSVATVLDQNEVYAPLHSMTVKVAVIFIIALILLVLLTYFLLRHMLKNIPVMSDVINKIAEGDLTQRITIDSNDELGKVAEDMNEMLDQVSEFIGVVQENAQQVAATSEQLNVSTDQTAQAAQVVAETVDSVNTGIMQQINRTSEASGTISKMSTTFEMISDESDAVARQSAIAVEKAKSGEESVESAQEQMETINEKVHATAQIISRLGERSSAIGQIVDTISEISGQTNLLALNASIEASRAGESGKSFTVVANEVKKLAEQSNAAAGEIAELIREVQVDTEEAVASIREGTTEVQKGSAAVGTAGEAFHAISDIVSRVSGQMNEFSSSIQDLSSGVKHIVDIIDDVDYLAQEARRDFENVAAATEEQTATLEEIASASHSSSERALELQDAISKFKV</sequence>
<evidence type="ECO:0000256" key="10">
    <source>
        <dbReference type="SAM" id="Phobius"/>
    </source>
</evidence>
<dbReference type="Pfam" id="PF02743">
    <property type="entry name" value="dCache_1"/>
    <property type="match status" value="1"/>
</dbReference>
<evidence type="ECO:0000256" key="2">
    <source>
        <dbReference type="ARBA" id="ARBA00022475"/>
    </source>
</evidence>
<feature type="domain" description="Methyl-accepting transducer" evidence="11">
    <location>
        <begin position="388"/>
        <end position="624"/>
    </location>
</feature>
<dbReference type="InterPro" id="IPR033479">
    <property type="entry name" value="dCache_1"/>
</dbReference>
<keyword evidence="4 10" id="KW-0812">Transmembrane</keyword>
<dbReference type="EMBL" id="CP129113">
    <property type="protein sequence ID" value="WLV25602.1"/>
    <property type="molecule type" value="Genomic_DNA"/>
</dbReference>
<evidence type="ECO:0000256" key="5">
    <source>
        <dbReference type="ARBA" id="ARBA00022989"/>
    </source>
</evidence>
<dbReference type="SUPFAM" id="SSF103190">
    <property type="entry name" value="Sensory domain-like"/>
    <property type="match status" value="1"/>
</dbReference>
<comment type="subcellular location">
    <subcellularLocation>
        <location evidence="1">Cell membrane</location>
        <topology evidence="1">Multi-pass membrane protein</topology>
    </subcellularLocation>
</comment>
<dbReference type="SMART" id="SM00304">
    <property type="entry name" value="HAMP"/>
    <property type="match status" value="1"/>
</dbReference>
<dbReference type="SMART" id="SM00283">
    <property type="entry name" value="MA"/>
    <property type="match status" value="1"/>
</dbReference>
<dbReference type="PROSITE" id="PS50885">
    <property type="entry name" value="HAMP"/>
    <property type="match status" value="1"/>
</dbReference>
<dbReference type="InterPro" id="IPR029151">
    <property type="entry name" value="Sensor-like_sf"/>
</dbReference>
<dbReference type="RefSeq" id="WP_348029394.1">
    <property type="nucleotide sequence ID" value="NZ_CP129113.1"/>
</dbReference>